<dbReference type="InterPro" id="IPR039422">
    <property type="entry name" value="MarR/SlyA-like"/>
</dbReference>
<evidence type="ECO:0000313" key="3">
    <source>
        <dbReference type="EMBL" id="RIM94557.1"/>
    </source>
</evidence>
<accession>A0AAQ0M294</accession>
<dbReference type="SMART" id="SM00347">
    <property type="entry name" value="HTH_MARR"/>
    <property type="match status" value="1"/>
</dbReference>
<dbReference type="SUPFAM" id="SSF46785">
    <property type="entry name" value="Winged helix' DNA-binding domain"/>
    <property type="match status" value="1"/>
</dbReference>
<evidence type="ECO:0000256" key="1">
    <source>
        <dbReference type="ARBA" id="ARBA00023125"/>
    </source>
</evidence>
<name>A0AAQ0M294_STAXY</name>
<dbReference type="PROSITE" id="PS50995">
    <property type="entry name" value="HTH_MARR_2"/>
    <property type="match status" value="1"/>
</dbReference>
<dbReference type="GO" id="GO:0003677">
    <property type="term" value="F:DNA binding"/>
    <property type="evidence" value="ECO:0007669"/>
    <property type="project" value="UniProtKB-KW"/>
</dbReference>
<dbReference type="PANTHER" id="PTHR33164">
    <property type="entry name" value="TRANSCRIPTIONAL REGULATOR, MARR FAMILY"/>
    <property type="match status" value="1"/>
</dbReference>
<dbReference type="AlphaFoldDB" id="A0AAQ0M294"/>
<evidence type="ECO:0000259" key="2">
    <source>
        <dbReference type="PROSITE" id="PS50995"/>
    </source>
</evidence>
<dbReference type="GO" id="GO:0003700">
    <property type="term" value="F:DNA-binding transcription factor activity"/>
    <property type="evidence" value="ECO:0007669"/>
    <property type="project" value="InterPro"/>
</dbReference>
<dbReference type="PANTHER" id="PTHR33164:SF43">
    <property type="entry name" value="HTH-TYPE TRANSCRIPTIONAL REPRESSOR YETL"/>
    <property type="match status" value="1"/>
</dbReference>
<dbReference type="Pfam" id="PF01047">
    <property type="entry name" value="MarR"/>
    <property type="match status" value="1"/>
</dbReference>
<protein>
    <submittedName>
        <fullName evidence="3">MarR family transcriptional regulator</fullName>
    </submittedName>
</protein>
<sequence length="171" mass="20287">MKDIYLFDSPTIDKLKSLKENYDNLEINDVLLYLEIHKAYYLMKLNYDSLLQTYDLSEAKFSIMMLLSYENEMILSPSELAEKTGSKKSTISGVIKGMEKRNLIRRKEIPNDKRTNYVQLTHEGLELLKNFLPDNYKLVSKVFNVFTKEEKKQFYELSNKLKNHLEREELL</sequence>
<dbReference type="Proteomes" id="UP000285579">
    <property type="component" value="Unassembled WGS sequence"/>
</dbReference>
<proteinExistence type="predicted"/>
<dbReference type="Gene3D" id="1.10.10.10">
    <property type="entry name" value="Winged helix-like DNA-binding domain superfamily/Winged helix DNA-binding domain"/>
    <property type="match status" value="1"/>
</dbReference>
<gene>
    <name evidence="3" type="ORF">BU104_02420</name>
</gene>
<evidence type="ECO:0000313" key="4">
    <source>
        <dbReference type="Proteomes" id="UP000285579"/>
    </source>
</evidence>
<feature type="domain" description="HTH marR-type" evidence="2">
    <location>
        <begin position="29"/>
        <end position="163"/>
    </location>
</feature>
<dbReference type="InterPro" id="IPR036390">
    <property type="entry name" value="WH_DNA-bd_sf"/>
</dbReference>
<dbReference type="InterPro" id="IPR036388">
    <property type="entry name" value="WH-like_DNA-bd_sf"/>
</dbReference>
<dbReference type="InterPro" id="IPR000835">
    <property type="entry name" value="HTH_MarR-typ"/>
</dbReference>
<dbReference type="PRINTS" id="PR00598">
    <property type="entry name" value="HTHMARR"/>
</dbReference>
<dbReference type="RefSeq" id="WP_069794374.1">
    <property type="nucleotide sequence ID" value="NZ_CP066721.1"/>
</dbReference>
<comment type="caution">
    <text evidence="3">The sequence shown here is derived from an EMBL/GenBank/DDBJ whole genome shotgun (WGS) entry which is preliminary data.</text>
</comment>
<organism evidence="3 4">
    <name type="scientific">Staphylococcus xylosus</name>
    <dbReference type="NCBI Taxonomy" id="1288"/>
    <lineage>
        <taxon>Bacteria</taxon>
        <taxon>Bacillati</taxon>
        <taxon>Bacillota</taxon>
        <taxon>Bacilli</taxon>
        <taxon>Bacillales</taxon>
        <taxon>Staphylococcaceae</taxon>
        <taxon>Staphylococcus</taxon>
    </lineage>
</organism>
<dbReference type="EMBL" id="QXUI01000001">
    <property type="protein sequence ID" value="RIM94557.1"/>
    <property type="molecule type" value="Genomic_DNA"/>
</dbReference>
<dbReference type="GO" id="GO:0006950">
    <property type="term" value="P:response to stress"/>
    <property type="evidence" value="ECO:0007669"/>
    <property type="project" value="TreeGrafter"/>
</dbReference>
<keyword evidence="1" id="KW-0238">DNA-binding</keyword>
<reference evidence="3 4" key="1">
    <citation type="journal article" date="2016" name="Front. Microbiol.">
        <title>Comprehensive Phylogenetic Analysis of Bovine Non-aureus Staphylococci Species Based on Whole-Genome Sequencing.</title>
        <authorList>
            <person name="Naushad S."/>
            <person name="Barkema H.W."/>
            <person name="Luby C."/>
            <person name="Condas L.A."/>
            <person name="Nobrega D.B."/>
            <person name="Carson D.A."/>
            <person name="De Buck J."/>
        </authorList>
    </citation>
    <scope>NUCLEOTIDE SEQUENCE [LARGE SCALE GENOMIC DNA]</scope>
    <source>
        <strain evidence="3 4">SNUC 1349</strain>
    </source>
</reference>